<dbReference type="AlphaFoldDB" id="A0A173YTC2"/>
<reference evidence="1 2" key="1">
    <citation type="submission" date="2015-09" db="EMBL/GenBank/DDBJ databases">
        <authorList>
            <consortium name="Pathogen Informatics"/>
        </authorList>
    </citation>
    <scope>NUCLEOTIDE SEQUENCE [LARGE SCALE GENOMIC DNA]</scope>
    <source>
        <strain evidence="1 2">2789STDY5834861</strain>
    </source>
</reference>
<evidence type="ECO:0000313" key="2">
    <source>
        <dbReference type="Proteomes" id="UP000095645"/>
    </source>
</evidence>
<protein>
    <submittedName>
        <fullName evidence="1">Uncharacterized protein</fullName>
    </submittedName>
</protein>
<sequence length="113" mass="13600">MSWKHFNTETETLEISGYLPTELERFHAVVMDEDTWYNEIRRPGKDYAVRVNKFLDGLLAILKFWEEKETCLIYPYMYILHIDLAEDKKTALVSLQRTHSYEFVFKNVEIPFE</sequence>
<organism evidence="1 2">
    <name type="scientific">Blautia obeum</name>
    <dbReference type="NCBI Taxonomy" id="40520"/>
    <lineage>
        <taxon>Bacteria</taxon>
        <taxon>Bacillati</taxon>
        <taxon>Bacillota</taxon>
        <taxon>Clostridia</taxon>
        <taxon>Lachnospirales</taxon>
        <taxon>Lachnospiraceae</taxon>
        <taxon>Blautia</taxon>
    </lineage>
</organism>
<proteinExistence type="predicted"/>
<name>A0A173YTC2_9FIRM</name>
<evidence type="ECO:0000313" key="1">
    <source>
        <dbReference type="EMBL" id="CUN66295.1"/>
    </source>
</evidence>
<gene>
    <name evidence="1" type="ORF">ERS852476_00731</name>
</gene>
<dbReference type="Proteomes" id="UP000095645">
    <property type="component" value="Unassembled WGS sequence"/>
</dbReference>
<dbReference type="RefSeq" id="WP_055057493.1">
    <property type="nucleotide sequence ID" value="NZ_CYZP01000005.1"/>
</dbReference>
<accession>A0A173YTC2</accession>
<dbReference type="EMBL" id="CYZP01000005">
    <property type="protein sequence ID" value="CUN66295.1"/>
    <property type="molecule type" value="Genomic_DNA"/>
</dbReference>